<feature type="transmembrane region" description="Helical" evidence="9">
    <location>
        <begin position="145"/>
        <end position="166"/>
    </location>
</feature>
<accession>A0ABW6PMX8</accession>
<name>A0ABW6PMX8_9NOCA</name>
<evidence type="ECO:0000313" key="14">
    <source>
        <dbReference type="Proteomes" id="UP001601444"/>
    </source>
</evidence>
<keyword evidence="8 9" id="KW-0472">Membrane</keyword>
<dbReference type="InterPro" id="IPR014756">
    <property type="entry name" value="Ig_E-set"/>
</dbReference>
<feature type="signal peptide" evidence="10">
    <location>
        <begin position="1"/>
        <end position="21"/>
    </location>
</feature>
<evidence type="ECO:0000256" key="6">
    <source>
        <dbReference type="ARBA" id="ARBA00022989"/>
    </source>
</evidence>
<evidence type="ECO:0000256" key="1">
    <source>
        <dbReference type="ARBA" id="ARBA00004651"/>
    </source>
</evidence>
<dbReference type="InterPro" id="IPR014755">
    <property type="entry name" value="Cu-Rt/internalin_Ig-like"/>
</dbReference>
<feature type="transmembrane region" description="Helical" evidence="9">
    <location>
        <begin position="288"/>
        <end position="314"/>
    </location>
</feature>
<dbReference type="SUPFAM" id="SSF81296">
    <property type="entry name" value="E set domains"/>
    <property type="match status" value="1"/>
</dbReference>
<evidence type="ECO:0000256" key="8">
    <source>
        <dbReference type="ARBA" id="ARBA00023136"/>
    </source>
</evidence>
<dbReference type="PANTHER" id="PTHR34820:SF4">
    <property type="entry name" value="INNER MEMBRANE PROTEIN YEBZ"/>
    <property type="match status" value="1"/>
</dbReference>
<keyword evidence="3 9" id="KW-0812">Transmembrane</keyword>
<protein>
    <submittedName>
        <fullName evidence="13">Copper resistance CopC/CopD family protein</fullName>
    </submittedName>
</protein>
<sequence>MFALLTLALLVALAWPGAGRAAAHANPVGTRPAYGTVLEPGQGEVSVTFDEPVTVAAGGLTVLGRDGERVATGDLRYADGDRTIRAALPAGLAEGTYLLGWVVLSADGHTIGGSSVFGVGTPPDTTVRAPDPDPLLAALDTMVRLLSALGYLGIVLGVGVPVAVAICGPAPRAPVRQLGLVGAVLVTATAAAELVLTPGRLAGAAGWTDPGTWSSALTSGPGLAALGSVLGGMLLVLALGGRGRPTETASRVVLAGGGYRAAGVCAAVLIVVSVAVSGHAVAAPDPALAVVVTVVHLAAMTVWGGGLVAALLLWRGRDQTPALRRFASVALGAVAVLAGTGAVQAWRAVDPVASLWDTGWGRLLLLKLGSVAAALAVGGLIRRHLRARPGVPARRWLRAETAAVGAVLLVSALLSGTAPARDTYDPPWHATLALGEVTAVLDIDGAKAGEQELTVHLRDHTGAALEVRDLAARLTRADGDVPLELDFRRVTPPDRAPDFFAATTRVPGPGEWKLRVTVTVDRLTAHTATIPYRVY</sequence>
<dbReference type="InterPro" id="IPR007348">
    <property type="entry name" value="CopC_dom"/>
</dbReference>
<dbReference type="Proteomes" id="UP001601444">
    <property type="component" value="Unassembled WGS sequence"/>
</dbReference>
<evidence type="ECO:0000256" key="9">
    <source>
        <dbReference type="SAM" id="Phobius"/>
    </source>
</evidence>
<keyword evidence="5 10" id="KW-0732">Signal</keyword>
<dbReference type="RefSeq" id="WP_387700315.1">
    <property type="nucleotide sequence ID" value="NZ_JBIAMX010000006.1"/>
</dbReference>
<keyword evidence="2" id="KW-1003">Cell membrane</keyword>
<gene>
    <name evidence="13" type="ORF">ACFYTF_12700</name>
</gene>
<feature type="transmembrane region" description="Helical" evidence="9">
    <location>
        <begin position="326"/>
        <end position="347"/>
    </location>
</feature>
<dbReference type="InterPro" id="IPR008457">
    <property type="entry name" value="Cu-R_CopD_dom"/>
</dbReference>
<dbReference type="Gene3D" id="2.60.40.1220">
    <property type="match status" value="1"/>
</dbReference>
<evidence type="ECO:0000259" key="12">
    <source>
        <dbReference type="Pfam" id="PF05425"/>
    </source>
</evidence>
<dbReference type="Pfam" id="PF04234">
    <property type="entry name" value="CopC"/>
    <property type="match status" value="1"/>
</dbReference>
<evidence type="ECO:0000256" key="5">
    <source>
        <dbReference type="ARBA" id="ARBA00022729"/>
    </source>
</evidence>
<feature type="transmembrane region" description="Helical" evidence="9">
    <location>
        <begin position="359"/>
        <end position="381"/>
    </location>
</feature>
<evidence type="ECO:0000256" key="4">
    <source>
        <dbReference type="ARBA" id="ARBA00022723"/>
    </source>
</evidence>
<comment type="subcellular location">
    <subcellularLocation>
        <location evidence="1">Cell membrane</location>
        <topology evidence="1">Multi-pass membrane protein</topology>
    </subcellularLocation>
</comment>
<evidence type="ECO:0000256" key="3">
    <source>
        <dbReference type="ARBA" id="ARBA00022692"/>
    </source>
</evidence>
<proteinExistence type="predicted"/>
<dbReference type="EMBL" id="JBIAMX010000006">
    <property type="protein sequence ID" value="MFF0543683.1"/>
    <property type="molecule type" value="Genomic_DNA"/>
</dbReference>
<keyword evidence="6 9" id="KW-1133">Transmembrane helix</keyword>
<evidence type="ECO:0000259" key="11">
    <source>
        <dbReference type="Pfam" id="PF04234"/>
    </source>
</evidence>
<comment type="caution">
    <text evidence="13">The sequence shown here is derived from an EMBL/GenBank/DDBJ whole genome shotgun (WGS) entry which is preliminary data.</text>
</comment>
<feature type="domain" description="CopC" evidence="11">
    <location>
        <begin position="24"/>
        <end position="119"/>
    </location>
</feature>
<feature type="transmembrane region" description="Helical" evidence="9">
    <location>
        <begin position="178"/>
        <end position="196"/>
    </location>
</feature>
<evidence type="ECO:0000313" key="13">
    <source>
        <dbReference type="EMBL" id="MFF0543683.1"/>
    </source>
</evidence>
<keyword evidence="7" id="KW-0186">Copper</keyword>
<evidence type="ECO:0000256" key="7">
    <source>
        <dbReference type="ARBA" id="ARBA00023008"/>
    </source>
</evidence>
<reference evidence="13 14" key="1">
    <citation type="submission" date="2024-10" db="EMBL/GenBank/DDBJ databases">
        <title>The Natural Products Discovery Center: Release of the First 8490 Sequenced Strains for Exploring Actinobacteria Biosynthetic Diversity.</title>
        <authorList>
            <person name="Kalkreuter E."/>
            <person name="Kautsar S.A."/>
            <person name="Yang D."/>
            <person name="Bader C.D."/>
            <person name="Teijaro C.N."/>
            <person name="Fluegel L."/>
            <person name="Davis C.M."/>
            <person name="Simpson J.R."/>
            <person name="Lauterbach L."/>
            <person name="Steele A.D."/>
            <person name="Gui C."/>
            <person name="Meng S."/>
            <person name="Li G."/>
            <person name="Viehrig K."/>
            <person name="Ye F."/>
            <person name="Su P."/>
            <person name="Kiefer A.F."/>
            <person name="Nichols A."/>
            <person name="Cepeda A.J."/>
            <person name="Yan W."/>
            <person name="Fan B."/>
            <person name="Jiang Y."/>
            <person name="Adhikari A."/>
            <person name="Zheng C.-J."/>
            <person name="Schuster L."/>
            <person name="Cowan T.M."/>
            <person name="Smanski M.J."/>
            <person name="Chevrette M.G."/>
            <person name="De Carvalho L.P.S."/>
            <person name="Shen B."/>
        </authorList>
    </citation>
    <scope>NUCLEOTIDE SEQUENCE [LARGE SCALE GENOMIC DNA]</scope>
    <source>
        <strain evidence="13 14">NPDC004045</strain>
    </source>
</reference>
<evidence type="ECO:0000256" key="10">
    <source>
        <dbReference type="SAM" id="SignalP"/>
    </source>
</evidence>
<dbReference type="PANTHER" id="PTHR34820">
    <property type="entry name" value="INNER MEMBRANE PROTEIN YEBZ"/>
    <property type="match status" value="1"/>
</dbReference>
<dbReference type="Pfam" id="PF05425">
    <property type="entry name" value="CopD"/>
    <property type="match status" value="1"/>
</dbReference>
<keyword evidence="4" id="KW-0479">Metal-binding</keyword>
<keyword evidence="14" id="KW-1185">Reference proteome</keyword>
<feature type="transmembrane region" description="Helical" evidence="9">
    <location>
        <begin position="261"/>
        <end position="282"/>
    </location>
</feature>
<feature type="transmembrane region" description="Helical" evidence="9">
    <location>
        <begin position="216"/>
        <end position="240"/>
    </location>
</feature>
<feature type="chain" id="PRO_5046244716" evidence="10">
    <location>
        <begin position="22"/>
        <end position="535"/>
    </location>
</feature>
<dbReference type="InterPro" id="IPR032694">
    <property type="entry name" value="CopC/D"/>
</dbReference>
<evidence type="ECO:0000256" key="2">
    <source>
        <dbReference type="ARBA" id="ARBA00022475"/>
    </source>
</evidence>
<organism evidence="13 14">
    <name type="scientific">Nocardia thailandica</name>
    <dbReference type="NCBI Taxonomy" id="257275"/>
    <lineage>
        <taxon>Bacteria</taxon>
        <taxon>Bacillati</taxon>
        <taxon>Actinomycetota</taxon>
        <taxon>Actinomycetes</taxon>
        <taxon>Mycobacteriales</taxon>
        <taxon>Nocardiaceae</taxon>
        <taxon>Nocardia</taxon>
    </lineage>
</organism>
<feature type="domain" description="Copper resistance protein D" evidence="12">
    <location>
        <begin position="322"/>
        <end position="414"/>
    </location>
</feature>